<dbReference type="InterPro" id="IPR050807">
    <property type="entry name" value="TransReg_Diox_bact_type"/>
</dbReference>
<evidence type="ECO:0000313" key="4">
    <source>
        <dbReference type="Proteomes" id="UP000621492"/>
    </source>
</evidence>
<dbReference type="GO" id="GO:0003677">
    <property type="term" value="F:DNA binding"/>
    <property type="evidence" value="ECO:0007669"/>
    <property type="project" value="UniProtKB-KW"/>
</dbReference>
<evidence type="ECO:0000313" key="3">
    <source>
        <dbReference type="EMBL" id="GGB40548.1"/>
    </source>
</evidence>
<dbReference type="PROSITE" id="PS50943">
    <property type="entry name" value="HTH_CROC1"/>
    <property type="match status" value="1"/>
</dbReference>
<keyword evidence="4" id="KW-1185">Reference proteome</keyword>
<evidence type="ECO:0000259" key="2">
    <source>
        <dbReference type="PROSITE" id="PS50943"/>
    </source>
</evidence>
<dbReference type="PANTHER" id="PTHR46797:SF1">
    <property type="entry name" value="METHYLPHOSPHONATE SYNTHASE"/>
    <property type="match status" value="1"/>
</dbReference>
<dbReference type="SUPFAM" id="SSF47413">
    <property type="entry name" value="lambda repressor-like DNA-binding domains"/>
    <property type="match status" value="1"/>
</dbReference>
<sequence length="131" mass="15207">MDFGTYIKEIRKSKNVSLREAARRSGISHPYLSQIETGKNTKPTPTIIKKLAYGLNVPYMQLMDKAGYTDYTYDTIAETLDADNHLDKSQDLYVLLNREDDLYYRNYLLTDDDKSFLINILERTVPNKKSN</sequence>
<dbReference type="GO" id="GO:0003700">
    <property type="term" value="F:DNA-binding transcription factor activity"/>
    <property type="evidence" value="ECO:0007669"/>
    <property type="project" value="TreeGrafter"/>
</dbReference>
<gene>
    <name evidence="3" type="ORF">GCM10011409_17580</name>
</gene>
<dbReference type="CDD" id="cd00093">
    <property type="entry name" value="HTH_XRE"/>
    <property type="match status" value="1"/>
</dbReference>
<dbReference type="AlphaFoldDB" id="A0A9W5TXH6"/>
<proteinExistence type="predicted"/>
<dbReference type="EMBL" id="BMJD01000011">
    <property type="protein sequence ID" value="GGB40548.1"/>
    <property type="molecule type" value="Genomic_DNA"/>
</dbReference>
<feature type="domain" description="HTH cro/C1-type" evidence="2">
    <location>
        <begin position="7"/>
        <end position="62"/>
    </location>
</feature>
<dbReference type="PANTHER" id="PTHR46797">
    <property type="entry name" value="HTH-TYPE TRANSCRIPTIONAL REGULATOR"/>
    <property type="match status" value="1"/>
</dbReference>
<protein>
    <recommendedName>
        <fullName evidence="2">HTH cro/C1-type domain-containing protein</fullName>
    </recommendedName>
</protein>
<reference evidence="3" key="2">
    <citation type="submission" date="2020-09" db="EMBL/GenBank/DDBJ databases">
        <authorList>
            <person name="Sun Q."/>
            <person name="Zhou Y."/>
        </authorList>
    </citation>
    <scope>NUCLEOTIDE SEQUENCE</scope>
    <source>
        <strain evidence="3">CGMCC 1.15454</strain>
    </source>
</reference>
<dbReference type="InterPro" id="IPR010982">
    <property type="entry name" value="Lambda_DNA-bd_dom_sf"/>
</dbReference>
<dbReference type="Gene3D" id="1.10.260.40">
    <property type="entry name" value="lambda repressor-like DNA-binding domains"/>
    <property type="match status" value="1"/>
</dbReference>
<dbReference type="RefSeq" id="WP_088049330.1">
    <property type="nucleotide sequence ID" value="NZ_BMJD01000011.1"/>
</dbReference>
<reference evidence="3" key="1">
    <citation type="journal article" date="2014" name="Int. J. Syst. Evol. Microbiol.">
        <title>Complete genome sequence of Corynebacterium casei LMG S-19264T (=DSM 44701T), isolated from a smear-ripened cheese.</title>
        <authorList>
            <consortium name="US DOE Joint Genome Institute (JGI-PGF)"/>
            <person name="Walter F."/>
            <person name="Albersmeier A."/>
            <person name="Kalinowski J."/>
            <person name="Ruckert C."/>
        </authorList>
    </citation>
    <scope>NUCLEOTIDE SEQUENCE</scope>
    <source>
        <strain evidence="3">CGMCC 1.15454</strain>
    </source>
</reference>
<name>A0A9W5TXH6_9BACI</name>
<keyword evidence="1" id="KW-0238">DNA-binding</keyword>
<organism evidence="3 4">
    <name type="scientific">Lentibacillus populi</name>
    <dbReference type="NCBI Taxonomy" id="1827502"/>
    <lineage>
        <taxon>Bacteria</taxon>
        <taxon>Bacillati</taxon>
        <taxon>Bacillota</taxon>
        <taxon>Bacilli</taxon>
        <taxon>Bacillales</taxon>
        <taxon>Bacillaceae</taxon>
        <taxon>Lentibacillus</taxon>
    </lineage>
</organism>
<comment type="caution">
    <text evidence="3">The sequence shown here is derived from an EMBL/GenBank/DDBJ whole genome shotgun (WGS) entry which is preliminary data.</text>
</comment>
<dbReference type="GO" id="GO:0005829">
    <property type="term" value="C:cytosol"/>
    <property type="evidence" value="ECO:0007669"/>
    <property type="project" value="TreeGrafter"/>
</dbReference>
<dbReference type="SMART" id="SM00530">
    <property type="entry name" value="HTH_XRE"/>
    <property type="match status" value="1"/>
</dbReference>
<dbReference type="Proteomes" id="UP000621492">
    <property type="component" value="Unassembled WGS sequence"/>
</dbReference>
<accession>A0A9W5TXH6</accession>
<evidence type="ECO:0000256" key="1">
    <source>
        <dbReference type="ARBA" id="ARBA00023125"/>
    </source>
</evidence>
<dbReference type="InterPro" id="IPR001387">
    <property type="entry name" value="Cro/C1-type_HTH"/>
</dbReference>
<dbReference type="Pfam" id="PF01381">
    <property type="entry name" value="HTH_3"/>
    <property type="match status" value="1"/>
</dbReference>